<evidence type="ECO:0000313" key="3">
    <source>
        <dbReference type="EMBL" id="KAK3267115.1"/>
    </source>
</evidence>
<evidence type="ECO:0000256" key="2">
    <source>
        <dbReference type="SAM" id="Phobius"/>
    </source>
</evidence>
<sequence>DSEEDAVTEHVEEGRESERAPKLHSGQARDPLWHWAELMTIAFATFFAVEGAAQAGAVVAAPSEGAHFALPAVLRNIPLAALITAVYEVLSRSTSQTIVVPGMVVGAQQVMALLGLTASLRPYTSDGKWVDAARSVACGMLAMSAYIYFLLGTSSHGKQGPGVVFGALFGIFAVLIPWVSSALLCINTPYCSDYHFIKTAS</sequence>
<gene>
    <name evidence="3" type="ORF">CYMTET_24309</name>
</gene>
<proteinExistence type="predicted"/>
<feature type="region of interest" description="Disordered" evidence="1">
    <location>
        <begin position="1"/>
        <end position="26"/>
    </location>
</feature>
<accession>A0AAE0FWC9</accession>
<keyword evidence="4" id="KW-1185">Reference proteome</keyword>
<feature type="transmembrane region" description="Helical" evidence="2">
    <location>
        <begin position="163"/>
        <end position="184"/>
    </location>
</feature>
<organism evidence="3 4">
    <name type="scientific">Cymbomonas tetramitiformis</name>
    <dbReference type="NCBI Taxonomy" id="36881"/>
    <lineage>
        <taxon>Eukaryota</taxon>
        <taxon>Viridiplantae</taxon>
        <taxon>Chlorophyta</taxon>
        <taxon>Pyramimonadophyceae</taxon>
        <taxon>Pyramimonadales</taxon>
        <taxon>Pyramimonadaceae</taxon>
        <taxon>Cymbomonas</taxon>
    </lineage>
</organism>
<feature type="transmembrane region" description="Helical" evidence="2">
    <location>
        <begin position="32"/>
        <end position="49"/>
    </location>
</feature>
<keyword evidence="2" id="KW-0472">Membrane</keyword>
<dbReference type="Proteomes" id="UP001190700">
    <property type="component" value="Unassembled WGS sequence"/>
</dbReference>
<feature type="transmembrane region" description="Helical" evidence="2">
    <location>
        <begin position="132"/>
        <end position="151"/>
    </location>
</feature>
<evidence type="ECO:0000313" key="4">
    <source>
        <dbReference type="Proteomes" id="UP001190700"/>
    </source>
</evidence>
<dbReference type="EMBL" id="LGRX02012616">
    <property type="protein sequence ID" value="KAK3267115.1"/>
    <property type="molecule type" value="Genomic_DNA"/>
</dbReference>
<reference evidence="3 4" key="1">
    <citation type="journal article" date="2015" name="Genome Biol. Evol.">
        <title>Comparative Genomics of a Bacterivorous Green Alga Reveals Evolutionary Causalities and Consequences of Phago-Mixotrophic Mode of Nutrition.</title>
        <authorList>
            <person name="Burns J.A."/>
            <person name="Paasch A."/>
            <person name="Narechania A."/>
            <person name="Kim E."/>
        </authorList>
    </citation>
    <scope>NUCLEOTIDE SEQUENCE [LARGE SCALE GENOMIC DNA]</scope>
    <source>
        <strain evidence="3 4">PLY_AMNH</strain>
    </source>
</reference>
<evidence type="ECO:0000256" key="1">
    <source>
        <dbReference type="SAM" id="MobiDB-lite"/>
    </source>
</evidence>
<keyword evidence="2" id="KW-1133">Transmembrane helix</keyword>
<dbReference type="AlphaFoldDB" id="A0AAE0FWC9"/>
<feature type="non-terminal residue" evidence="3">
    <location>
        <position position="1"/>
    </location>
</feature>
<name>A0AAE0FWC9_9CHLO</name>
<feature type="transmembrane region" description="Helical" evidence="2">
    <location>
        <begin position="69"/>
        <end position="90"/>
    </location>
</feature>
<keyword evidence="2" id="KW-0812">Transmembrane</keyword>
<feature type="transmembrane region" description="Helical" evidence="2">
    <location>
        <begin position="97"/>
        <end position="120"/>
    </location>
</feature>
<feature type="compositionally biased region" description="Basic and acidic residues" evidence="1">
    <location>
        <begin position="7"/>
        <end position="21"/>
    </location>
</feature>
<comment type="caution">
    <text evidence="3">The sequence shown here is derived from an EMBL/GenBank/DDBJ whole genome shotgun (WGS) entry which is preliminary data.</text>
</comment>
<protein>
    <submittedName>
        <fullName evidence="3">Uncharacterized protein</fullName>
    </submittedName>
</protein>